<organism evidence="7 8">
    <name type="scientific">Acrobeloides nanus</name>
    <dbReference type="NCBI Taxonomy" id="290746"/>
    <lineage>
        <taxon>Eukaryota</taxon>
        <taxon>Metazoa</taxon>
        <taxon>Ecdysozoa</taxon>
        <taxon>Nematoda</taxon>
        <taxon>Chromadorea</taxon>
        <taxon>Rhabditida</taxon>
        <taxon>Tylenchina</taxon>
        <taxon>Cephalobomorpha</taxon>
        <taxon>Cephaloboidea</taxon>
        <taxon>Cephalobidae</taxon>
        <taxon>Acrobeloides</taxon>
    </lineage>
</organism>
<feature type="active site" description="Proton acceptor" evidence="5">
    <location>
        <position position="55"/>
    </location>
</feature>
<comment type="function">
    <text evidence="1">JanA and janB regulate somatic sex differentiation.</text>
</comment>
<dbReference type="Gene3D" id="3.50.20.20">
    <property type="entry name" value="Janus/Ocnus"/>
    <property type="match status" value="1"/>
</dbReference>
<dbReference type="GO" id="GO:0005829">
    <property type="term" value="C:cytosol"/>
    <property type="evidence" value="ECO:0007669"/>
    <property type="project" value="TreeGrafter"/>
</dbReference>
<keyword evidence="7" id="KW-1185">Reference proteome</keyword>
<dbReference type="Pfam" id="PF05005">
    <property type="entry name" value="Ocnus"/>
    <property type="match status" value="1"/>
</dbReference>
<evidence type="ECO:0000313" key="8">
    <source>
        <dbReference type="WBParaSite" id="ACRNAN_scaffold5729.g28386.t1"/>
    </source>
</evidence>
<dbReference type="PANTHER" id="PTHR12258:SF5">
    <property type="entry name" value="BCDNA.GH02250-RELATED"/>
    <property type="match status" value="1"/>
</dbReference>
<keyword evidence="4" id="KW-0726">Sexual differentiation</keyword>
<proteinExistence type="inferred from homology"/>
<dbReference type="GO" id="GO:0101006">
    <property type="term" value="F:protein histidine phosphatase activity"/>
    <property type="evidence" value="ECO:0007669"/>
    <property type="project" value="TreeGrafter"/>
</dbReference>
<evidence type="ECO:0000256" key="1">
    <source>
        <dbReference type="ARBA" id="ARBA00002508"/>
    </source>
</evidence>
<protein>
    <submittedName>
        <fullName evidence="8">Uncharacterized protein</fullName>
    </submittedName>
</protein>
<dbReference type="PANTHER" id="PTHR12258">
    <property type="entry name" value="JANUS-A/JANUS-B"/>
    <property type="match status" value="1"/>
</dbReference>
<dbReference type="WBParaSite" id="ACRNAN_scaffold5729.g28386.t1">
    <property type="protein sequence ID" value="ACRNAN_scaffold5729.g28386.t1"/>
    <property type="gene ID" value="ACRNAN_scaffold5729.g28386"/>
</dbReference>
<keyword evidence="3" id="KW-0221">Differentiation</keyword>
<accession>A0A914E6T2</accession>
<dbReference type="GO" id="GO:0030154">
    <property type="term" value="P:cell differentiation"/>
    <property type="evidence" value="ECO:0007669"/>
    <property type="project" value="UniProtKB-KW"/>
</dbReference>
<dbReference type="AlphaFoldDB" id="A0A914E6T2"/>
<evidence type="ECO:0000256" key="5">
    <source>
        <dbReference type="PIRSR" id="PIRSR607702-1"/>
    </source>
</evidence>
<evidence type="ECO:0000256" key="4">
    <source>
        <dbReference type="ARBA" id="ARBA00022928"/>
    </source>
</evidence>
<evidence type="ECO:0000256" key="3">
    <source>
        <dbReference type="ARBA" id="ARBA00022782"/>
    </source>
</evidence>
<comment type="similarity">
    <text evidence="2">Belongs to the janus family.</text>
</comment>
<dbReference type="InterPro" id="IPR038596">
    <property type="entry name" value="Janus_sf"/>
</dbReference>
<evidence type="ECO:0000256" key="6">
    <source>
        <dbReference type="PIRSR" id="PIRSR607702-2"/>
    </source>
</evidence>
<evidence type="ECO:0000313" key="7">
    <source>
        <dbReference type="Proteomes" id="UP000887540"/>
    </source>
</evidence>
<name>A0A914E6T2_9BILA</name>
<dbReference type="SUPFAM" id="SSF143724">
    <property type="entry name" value="PHP14-like"/>
    <property type="match status" value="1"/>
</dbReference>
<dbReference type="Proteomes" id="UP000887540">
    <property type="component" value="Unplaced"/>
</dbReference>
<evidence type="ECO:0000256" key="2">
    <source>
        <dbReference type="ARBA" id="ARBA00010971"/>
    </source>
</evidence>
<reference evidence="8" key="1">
    <citation type="submission" date="2022-11" db="UniProtKB">
        <authorList>
            <consortium name="WormBaseParasite"/>
        </authorList>
    </citation>
    <scope>IDENTIFICATION</scope>
</reference>
<dbReference type="GO" id="GO:0007548">
    <property type="term" value="P:sex differentiation"/>
    <property type="evidence" value="ECO:0007669"/>
    <property type="project" value="UniProtKB-KW"/>
</dbReference>
<sequence>MLFSRIIHAMSKLSSIPNVAIDPSGTFKYILVKVTDPASKDSKLIVRGFERCAYHSDVLNEVKSIEASFACCFTTDKGIHSNKKDINILI</sequence>
<dbReference type="InterPro" id="IPR007702">
    <property type="entry name" value="Janus"/>
</dbReference>
<feature type="binding site" evidence="6">
    <location>
        <position position="28"/>
    </location>
    <ligand>
        <name>substrate</name>
    </ligand>
</feature>